<evidence type="ECO:0008006" key="3">
    <source>
        <dbReference type="Google" id="ProtNLM"/>
    </source>
</evidence>
<keyword evidence="2" id="KW-1185">Reference proteome</keyword>
<name>A0ABT7AB15_9ACTN</name>
<accession>A0ABT7AB15</accession>
<evidence type="ECO:0000313" key="2">
    <source>
        <dbReference type="Proteomes" id="UP001214441"/>
    </source>
</evidence>
<organism evidence="1 2">
    <name type="scientific">Streptomyces iconiensis</name>
    <dbReference type="NCBI Taxonomy" id="1384038"/>
    <lineage>
        <taxon>Bacteria</taxon>
        <taxon>Bacillati</taxon>
        <taxon>Actinomycetota</taxon>
        <taxon>Actinomycetes</taxon>
        <taxon>Kitasatosporales</taxon>
        <taxon>Streptomycetaceae</taxon>
        <taxon>Streptomyces</taxon>
    </lineage>
</organism>
<sequence length="67" mass="6966">MKTDVTFPSNGLTLAGHLYVPDGHLTGERLPALVIGHPTTGVKEQTPALTPRLLPIRPGGVLEGGEA</sequence>
<dbReference type="Gene3D" id="3.40.50.1820">
    <property type="entry name" value="alpha/beta hydrolase"/>
    <property type="match status" value="1"/>
</dbReference>
<dbReference type="SUPFAM" id="SSF53474">
    <property type="entry name" value="alpha/beta-Hydrolases"/>
    <property type="match status" value="1"/>
</dbReference>
<gene>
    <name evidence="1" type="ORF">NMN56_042355</name>
</gene>
<dbReference type="Proteomes" id="UP001214441">
    <property type="component" value="Unassembled WGS sequence"/>
</dbReference>
<feature type="non-terminal residue" evidence="1">
    <location>
        <position position="67"/>
    </location>
</feature>
<evidence type="ECO:0000313" key="1">
    <source>
        <dbReference type="EMBL" id="MDJ1138490.1"/>
    </source>
</evidence>
<dbReference type="EMBL" id="JANCPR020000093">
    <property type="protein sequence ID" value="MDJ1138490.1"/>
    <property type="molecule type" value="Genomic_DNA"/>
</dbReference>
<reference evidence="1 2" key="1">
    <citation type="submission" date="2023-05" db="EMBL/GenBank/DDBJ databases">
        <title>Streptantibioticus silvisoli sp. nov., acidotolerant actinomycetes 1 from pine litter.</title>
        <authorList>
            <person name="Swiecimska M."/>
            <person name="Golinska P."/>
            <person name="Sangal V."/>
            <person name="Wachnowicz B."/>
            <person name="Goodfellow M."/>
        </authorList>
    </citation>
    <scope>NUCLEOTIDE SEQUENCE [LARGE SCALE GENOMIC DNA]</scope>
    <source>
        <strain evidence="1 2">DSM 42109</strain>
    </source>
</reference>
<comment type="caution">
    <text evidence="1">The sequence shown here is derived from an EMBL/GenBank/DDBJ whole genome shotgun (WGS) entry which is preliminary data.</text>
</comment>
<dbReference type="InterPro" id="IPR029058">
    <property type="entry name" value="AB_hydrolase_fold"/>
</dbReference>
<protein>
    <recommendedName>
        <fullName evidence="3">Alpha/beta hydrolase</fullName>
    </recommendedName>
</protein>
<proteinExistence type="predicted"/>